<keyword evidence="16" id="KW-1185">Reference proteome</keyword>
<reference evidence="16" key="1">
    <citation type="submission" date="2023-09" db="EMBL/GenBank/DDBJ databases">
        <authorList>
            <person name="Zhang C."/>
        </authorList>
    </citation>
    <scope>NUCLEOTIDE SEQUENCE [LARGE SCALE GENOMIC DNA]</scope>
    <source>
        <strain evidence="16">SQ149</strain>
    </source>
</reference>
<keyword evidence="10 14" id="KW-0547">Nucleotide-binding</keyword>
<evidence type="ECO:0000313" key="15">
    <source>
        <dbReference type="EMBL" id="WNC70752.1"/>
    </source>
</evidence>
<dbReference type="PANTHER" id="PTHR34848:SF1">
    <property type="entry name" value="BIFUNCTIONAL ADENOSYLCOBALAMIN BIOSYNTHESIS PROTEIN COBU"/>
    <property type="match status" value="1"/>
</dbReference>
<evidence type="ECO:0000256" key="12">
    <source>
        <dbReference type="ARBA" id="ARBA00022840"/>
    </source>
</evidence>
<proteinExistence type="inferred from homology"/>
<evidence type="ECO:0000256" key="11">
    <source>
        <dbReference type="ARBA" id="ARBA00022777"/>
    </source>
</evidence>
<keyword evidence="11 14" id="KW-0418">Kinase</keyword>
<evidence type="ECO:0000256" key="5">
    <source>
        <dbReference type="ARBA" id="ARBA00004692"/>
    </source>
</evidence>
<dbReference type="Proteomes" id="UP001258994">
    <property type="component" value="Chromosome"/>
</dbReference>
<dbReference type="RefSeq" id="WP_348389890.1">
    <property type="nucleotide sequence ID" value="NZ_CP134145.1"/>
</dbReference>
<comment type="similarity">
    <text evidence="7 14">Belongs to the CobU/CobP family.</text>
</comment>
<dbReference type="SUPFAM" id="SSF52540">
    <property type="entry name" value="P-loop containing nucleoside triphosphate hydrolases"/>
    <property type="match status" value="1"/>
</dbReference>
<evidence type="ECO:0000256" key="10">
    <source>
        <dbReference type="ARBA" id="ARBA00022741"/>
    </source>
</evidence>
<dbReference type="NCBIfam" id="NF004469">
    <property type="entry name" value="PRK05800.1"/>
    <property type="match status" value="1"/>
</dbReference>
<keyword evidence="12 14" id="KW-0067">ATP-binding</keyword>
<dbReference type="Pfam" id="PF02283">
    <property type="entry name" value="CobU"/>
    <property type="match status" value="1"/>
</dbReference>
<dbReference type="CDD" id="cd00544">
    <property type="entry name" value="CobU"/>
    <property type="match status" value="1"/>
</dbReference>
<accession>A0ABY9TPP8</accession>
<evidence type="ECO:0000256" key="6">
    <source>
        <dbReference type="ARBA" id="ARBA00005159"/>
    </source>
</evidence>
<dbReference type="EC" id="2.7.1.156" evidence="14"/>
<keyword evidence="15" id="KW-0548">Nucleotidyltransferase</keyword>
<dbReference type="EMBL" id="CP134145">
    <property type="protein sequence ID" value="WNC70752.1"/>
    <property type="molecule type" value="Genomic_DNA"/>
</dbReference>
<evidence type="ECO:0000256" key="8">
    <source>
        <dbReference type="ARBA" id="ARBA00022573"/>
    </source>
</evidence>
<dbReference type="PANTHER" id="PTHR34848">
    <property type="match status" value="1"/>
</dbReference>
<evidence type="ECO:0000256" key="14">
    <source>
        <dbReference type="PIRNR" id="PIRNR006135"/>
    </source>
</evidence>
<dbReference type="InterPro" id="IPR027417">
    <property type="entry name" value="P-loop_NTPase"/>
</dbReference>
<keyword evidence="9 14" id="KW-0808">Transferase</keyword>
<protein>
    <recommendedName>
        <fullName evidence="14">Bifunctional adenosylcobalamin biosynthesis protein</fullName>
        <ecNumber evidence="14">2.7.1.156</ecNumber>
        <ecNumber evidence="14">2.7.7.62</ecNumber>
    </recommendedName>
</protein>
<comment type="catalytic activity">
    <reaction evidence="2 14">
        <text>adenosylcob(III)inamide phosphate + GTP + H(+) = adenosylcob(III)inamide-GDP + diphosphate</text>
        <dbReference type="Rhea" id="RHEA:22712"/>
        <dbReference type="ChEBI" id="CHEBI:15378"/>
        <dbReference type="ChEBI" id="CHEBI:33019"/>
        <dbReference type="ChEBI" id="CHEBI:37565"/>
        <dbReference type="ChEBI" id="CHEBI:58502"/>
        <dbReference type="ChEBI" id="CHEBI:60487"/>
        <dbReference type="EC" id="2.7.7.62"/>
    </reaction>
</comment>
<gene>
    <name evidence="15" type="primary">cobU</name>
    <name evidence="15" type="ORF">RGQ13_11480</name>
</gene>
<evidence type="ECO:0000256" key="4">
    <source>
        <dbReference type="ARBA" id="ARBA00003889"/>
    </source>
</evidence>
<keyword evidence="13 14" id="KW-0342">GTP-binding</keyword>
<dbReference type="PIRSF" id="PIRSF006135">
    <property type="entry name" value="CobU"/>
    <property type="match status" value="1"/>
</dbReference>
<evidence type="ECO:0000256" key="13">
    <source>
        <dbReference type="ARBA" id="ARBA00023134"/>
    </source>
</evidence>
<evidence type="ECO:0000256" key="7">
    <source>
        <dbReference type="ARBA" id="ARBA00007490"/>
    </source>
</evidence>
<evidence type="ECO:0000256" key="9">
    <source>
        <dbReference type="ARBA" id="ARBA00022679"/>
    </source>
</evidence>
<comment type="pathway">
    <text evidence="6 14">Cofactor biosynthesis; adenosylcobalamin biosynthesis; adenosylcobalamin from cob(II)yrinate a,c-diamide: step 5/7.</text>
</comment>
<comment type="catalytic activity">
    <reaction evidence="1 14">
        <text>adenosylcob(III)inamide + ATP = adenosylcob(III)inamide phosphate + ADP + H(+)</text>
        <dbReference type="Rhea" id="RHEA:15769"/>
        <dbReference type="ChEBI" id="CHEBI:2480"/>
        <dbReference type="ChEBI" id="CHEBI:15378"/>
        <dbReference type="ChEBI" id="CHEBI:30616"/>
        <dbReference type="ChEBI" id="CHEBI:58502"/>
        <dbReference type="ChEBI" id="CHEBI:456216"/>
        <dbReference type="EC" id="2.7.1.156"/>
    </reaction>
</comment>
<dbReference type="EC" id="2.7.7.62" evidence="14"/>
<evidence type="ECO:0000256" key="3">
    <source>
        <dbReference type="ARBA" id="ARBA00001522"/>
    </source>
</evidence>
<sequence>MIHLILGGARSGKSSYAEQLCATLQQQCEQTCAHSPIYIATAQAFDDAEMQVRIEKHQQDRMAKNNDITWQVIECPTELAQLLNKQNKNNESSNKIYLVDCLTLWLNNIIFNLGETAEQQQIDAQTEHLILSLCKYQHTKSQHLVLVANEVGLGVVPLGKVSRLFVDNAGWLNQRIAKIADTVTLITAGIPLTLKESNND</sequence>
<comment type="function">
    <text evidence="4 14">Catalyzes ATP-dependent phosphorylation of adenosylcobinamide and addition of GMP to adenosylcobinamide phosphate.</text>
</comment>
<comment type="pathway">
    <text evidence="5 14">Cofactor biosynthesis; adenosylcobalamin biosynthesis; adenosylcobalamin from cob(II)yrinate a,c-diamide: step 6/7.</text>
</comment>
<comment type="catalytic activity">
    <reaction evidence="3">
        <text>adenosylcob(III)inamide + GTP = adenosylcob(III)inamide phosphate + GDP + H(+)</text>
        <dbReference type="Rhea" id="RHEA:15765"/>
        <dbReference type="ChEBI" id="CHEBI:2480"/>
        <dbReference type="ChEBI" id="CHEBI:15378"/>
        <dbReference type="ChEBI" id="CHEBI:37565"/>
        <dbReference type="ChEBI" id="CHEBI:58189"/>
        <dbReference type="ChEBI" id="CHEBI:58502"/>
        <dbReference type="EC" id="2.7.1.156"/>
    </reaction>
</comment>
<dbReference type="GO" id="GO:0043752">
    <property type="term" value="F:adenosylcobinamide kinase activity"/>
    <property type="evidence" value="ECO:0007669"/>
    <property type="project" value="UniProtKB-EC"/>
</dbReference>
<dbReference type="GO" id="GO:0008820">
    <property type="term" value="F:cobinamide phosphate guanylyltransferase activity"/>
    <property type="evidence" value="ECO:0007669"/>
    <property type="project" value="UniProtKB-EC"/>
</dbReference>
<dbReference type="Gene3D" id="3.40.50.300">
    <property type="entry name" value="P-loop containing nucleotide triphosphate hydrolases"/>
    <property type="match status" value="1"/>
</dbReference>
<evidence type="ECO:0000256" key="2">
    <source>
        <dbReference type="ARBA" id="ARBA00000711"/>
    </source>
</evidence>
<organism evidence="15 16">
    <name type="scientific">Thalassotalea psychrophila</name>
    <dbReference type="NCBI Taxonomy" id="3065647"/>
    <lineage>
        <taxon>Bacteria</taxon>
        <taxon>Pseudomonadati</taxon>
        <taxon>Pseudomonadota</taxon>
        <taxon>Gammaproteobacteria</taxon>
        <taxon>Alteromonadales</taxon>
        <taxon>Colwelliaceae</taxon>
        <taxon>Thalassotalea</taxon>
    </lineage>
</organism>
<evidence type="ECO:0000313" key="16">
    <source>
        <dbReference type="Proteomes" id="UP001258994"/>
    </source>
</evidence>
<keyword evidence="8 14" id="KW-0169">Cobalamin biosynthesis</keyword>
<dbReference type="InterPro" id="IPR003203">
    <property type="entry name" value="CobU/CobP"/>
</dbReference>
<evidence type="ECO:0000256" key="1">
    <source>
        <dbReference type="ARBA" id="ARBA00000312"/>
    </source>
</evidence>
<name>A0ABY9TPP8_9GAMM</name>